<protein>
    <submittedName>
        <fullName evidence="2">BgTH12-01609</fullName>
    </submittedName>
</protein>
<gene>
    <name evidence="2" type="ORF">BGTH12_LOCUS2715</name>
</gene>
<feature type="chain" id="PRO_5040989955" evidence="1">
    <location>
        <begin position="22"/>
        <end position="114"/>
    </location>
</feature>
<evidence type="ECO:0000313" key="2">
    <source>
        <dbReference type="EMBL" id="CAD6501357.1"/>
    </source>
</evidence>
<accession>A0A9W4CZS6</accession>
<evidence type="ECO:0000256" key="1">
    <source>
        <dbReference type="SAM" id="SignalP"/>
    </source>
</evidence>
<keyword evidence="1" id="KW-0732">Signal</keyword>
<dbReference type="EMBL" id="CAJHIT010000005">
    <property type="protein sequence ID" value="CAD6501357.1"/>
    <property type="molecule type" value="Genomic_DNA"/>
</dbReference>
<organism evidence="2 3">
    <name type="scientific">Blumeria graminis f. sp. triticale</name>
    <dbReference type="NCBI Taxonomy" id="1689686"/>
    <lineage>
        <taxon>Eukaryota</taxon>
        <taxon>Fungi</taxon>
        <taxon>Dikarya</taxon>
        <taxon>Ascomycota</taxon>
        <taxon>Pezizomycotina</taxon>
        <taxon>Leotiomycetes</taxon>
        <taxon>Erysiphales</taxon>
        <taxon>Erysiphaceae</taxon>
        <taxon>Blumeria</taxon>
    </lineage>
</organism>
<sequence>MNLQTTTQLIALLSMSSAATATYSYNCYGQDILRDDIQRSLNGLVNSGSNHQKTAIEKFYCGENKTCYVSHITLSNYKNANGSISPYYLLVDDNNKFLSVVMYYVKSYYECEQS</sequence>
<feature type="signal peptide" evidence="1">
    <location>
        <begin position="1"/>
        <end position="21"/>
    </location>
</feature>
<dbReference type="Proteomes" id="UP000683417">
    <property type="component" value="Unassembled WGS sequence"/>
</dbReference>
<proteinExistence type="predicted"/>
<dbReference type="AlphaFoldDB" id="A0A9W4CZS6"/>
<evidence type="ECO:0000313" key="3">
    <source>
        <dbReference type="Proteomes" id="UP000683417"/>
    </source>
</evidence>
<reference evidence="2" key="1">
    <citation type="submission" date="2020-10" db="EMBL/GenBank/DDBJ databases">
        <authorList>
            <person name="Muller C M."/>
        </authorList>
    </citation>
    <scope>NUCLEOTIDE SEQUENCE</scope>
    <source>
        <strain evidence="2">THUN-12</strain>
    </source>
</reference>
<name>A0A9W4CZS6_BLUGR</name>
<comment type="caution">
    <text evidence="2">The sequence shown here is derived from an EMBL/GenBank/DDBJ whole genome shotgun (WGS) entry which is preliminary data.</text>
</comment>